<feature type="transmembrane region" description="Helical" evidence="1">
    <location>
        <begin position="135"/>
        <end position="154"/>
    </location>
</feature>
<evidence type="ECO:0000256" key="1">
    <source>
        <dbReference type="SAM" id="Phobius"/>
    </source>
</evidence>
<gene>
    <name evidence="2" type="ORF">MTBPR1_40267</name>
</gene>
<dbReference type="STRING" id="1867952.MTBPR1_40267"/>
<evidence type="ECO:0000313" key="3">
    <source>
        <dbReference type="Proteomes" id="UP000231658"/>
    </source>
</evidence>
<evidence type="ECO:0000313" key="2">
    <source>
        <dbReference type="EMBL" id="SCA57244.1"/>
    </source>
</evidence>
<feature type="transmembrane region" description="Helical" evidence="1">
    <location>
        <begin position="35"/>
        <end position="56"/>
    </location>
</feature>
<name>A0A1C3RJ07_9PROT</name>
<organism evidence="2 3">
    <name type="scientific">Candidatus Terasakiella magnetica</name>
    <dbReference type="NCBI Taxonomy" id="1867952"/>
    <lineage>
        <taxon>Bacteria</taxon>
        <taxon>Pseudomonadati</taxon>
        <taxon>Pseudomonadota</taxon>
        <taxon>Alphaproteobacteria</taxon>
        <taxon>Rhodospirillales</taxon>
        <taxon>Terasakiellaceae</taxon>
        <taxon>Terasakiella</taxon>
    </lineage>
</organism>
<dbReference type="Proteomes" id="UP000231658">
    <property type="component" value="Unassembled WGS sequence"/>
</dbReference>
<keyword evidence="1" id="KW-1133">Transmembrane helix</keyword>
<dbReference type="OrthoDB" id="8443450at2"/>
<accession>A0A1C3RJ07</accession>
<keyword evidence="1" id="KW-0812">Transmembrane</keyword>
<dbReference type="EMBL" id="FLYE01000034">
    <property type="protein sequence ID" value="SCA57244.1"/>
    <property type="molecule type" value="Genomic_DNA"/>
</dbReference>
<sequence>MIDLRALFYGLACASRLVRLDTSGVKMMVGGARGFWASLYWAAVLVAPLYILLMLLRFNPEKHEGWRYFFVESETYILAWLIFPVLMERICTFINRRDQFLDFIIAYNWLGCLYNTMYLLVGLAQASKLITWEGASSLSVGLMFAGLVWIANLAKRTLHIPLSAAIGIVILDLFLGIMMSILSTGLLASS</sequence>
<reference evidence="2 3" key="1">
    <citation type="submission" date="2016-07" db="EMBL/GenBank/DDBJ databases">
        <authorList>
            <person name="Lefevre C.T."/>
        </authorList>
    </citation>
    <scope>NUCLEOTIDE SEQUENCE [LARGE SCALE GENOMIC DNA]</scope>
    <source>
        <strain evidence="2">PR1</strain>
    </source>
</reference>
<keyword evidence="1" id="KW-0472">Membrane</keyword>
<keyword evidence="3" id="KW-1185">Reference proteome</keyword>
<proteinExistence type="predicted"/>
<protein>
    <submittedName>
        <fullName evidence="2">Uncharacterized protein</fullName>
    </submittedName>
</protein>
<dbReference type="RefSeq" id="WP_069189273.1">
    <property type="nucleotide sequence ID" value="NZ_FLYE01000034.1"/>
</dbReference>
<dbReference type="AlphaFoldDB" id="A0A1C3RJ07"/>
<feature type="transmembrane region" description="Helical" evidence="1">
    <location>
        <begin position="106"/>
        <end position="123"/>
    </location>
</feature>
<feature type="transmembrane region" description="Helical" evidence="1">
    <location>
        <begin position="160"/>
        <end position="188"/>
    </location>
</feature>